<evidence type="ECO:0000256" key="3">
    <source>
        <dbReference type="ARBA" id="ARBA00023274"/>
    </source>
</evidence>
<evidence type="ECO:0000256" key="1">
    <source>
        <dbReference type="ARBA" id="ARBA00008777"/>
    </source>
</evidence>
<dbReference type="InterPro" id="IPR000456">
    <property type="entry name" value="Ribosomal_bL17"/>
</dbReference>
<dbReference type="InterPro" id="IPR036373">
    <property type="entry name" value="Ribosomal_bL17_sf"/>
</dbReference>
<dbReference type="STRING" id="1798542.A3F54_01485"/>
<keyword evidence="3 5" id="KW-0687">Ribonucleoprotein</keyword>
<evidence type="ECO:0000256" key="2">
    <source>
        <dbReference type="ARBA" id="ARBA00022980"/>
    </source>
</evidence>
<dbReference type="SUPFAM" id="SSF64263">
    <property type="entry name" value="Prokaryotic ribosomal protein L17"/>
    <property type="match status" value="1"/>
</dbReference>
<evidence type="ECO:0000313" key="7">
    <source>
        <dbReference type="EMBL" id="OGY81716.1"/>
    </source>
</evidence>
<dbReference type="GO" id="GO:0006412">
    <property type="term" value="P:translation"/>
    <property type="evidence" value="ECO:0007669"/>
    <property type="project" value="InterPro"/>
</dbReference>
<gene>
    <name evidence="7" type="ORF">A3F54_01485</name>
</gene>
<reference evidence="7 8" key="1">
    <citation type="journal article" date="2016" name="Nat. Commun.">
        <title>Thousands of microbial genomes shed light on interconnected biogeochemical processes in an aquifer system.</title>
        <authorList>
            <person name="Anantharaman K."/>
            <person name="Brown C.T."/>
            <person name="Hug L.A."/>
            <person name="Sharon I."/>
            <person name="Castelle C.J."/>
            <person name="Probst A.J."/>
            <person name="Thomas B.C."/>
            <person name="Singh A."/>
            <person name="Wilkins M.J."/>
            <person name="Karaoz U."/>
            <person name="Brodie E.L."/>
            <person name="Williams K.H."/>
            <person name="Hubbard S.S."/>
            <person name="Banfield J.F."/>
        </authorList>
    </citation>
    <scope>NUCLEOTIDE SEQUENCE [LARGE SCALE GENOMIC DNA]</scope>
</reference>
<keyword evidence="2 5" id="KW-0689">Ribosomal protein</keyword>
<proteinExistence type="inferred from homology"/>
<name>A0A1G2AYX6_9BACT</name>
<dbReference type="PANTHER" id="PTHR14413:SF16">
    <property type="entry name" value="LARGE RIBOSOMAL SUBUNIT PROTEIN BL17M"/>
    <property type="match status" value="1"/>
</dbReference>
<protein>
    <recommendedName>
        <fullName evidence="4 6">50S ribosomal protein L17</fullName>
    </recommendedName>
</protein>
<dbReference type="Proteomes" id="UP000176952">
    <property type="component" value="Unassembled WGS sequence"/>
</dbReference>
<dbReference type="EMBL" id="MHKD01000042">
    <property type="protein sequence ID" value="OGY81716.1"/>
    <property type="molecule type" value="Genomic_DNA"/>
</dbReference>
<dbReference type="GO" id="GO:0022625">
    <property type="term" value="C:cytosolic large ribosomal subunit"/>
    <property type="evidence" value="ECO:0007669"/>
    <property type="project" value="TreeGrafter"/>
</dbReference>
<evidence type="ECO:0000256" key="6">
    <source>
        <dbReference type="RuleBase" id="RU000661"/>
    </source>
</evidence>
<comment type="similarity">
    <text evidence="1 5">Belongs to the bacterial ribosomal protein bL17 family.</text>
</comment>
<dbReference type="PANTHER" id="PTHR14413">
    <property type="entry name" value="RIBOSOMAL PROTEIN L17"/>
    <property type="match status" value="1"/>
</dbReference>
<dbReference type="NCBIfam" id="TIGR00059">
    <property type="entry name" value="L17"/>
    <property type="match status" value="1"/>
</dbReference>
<accession>A0A1G2AYX6</accession>
<dbReference type="Gene3D" id="3.90.1030.10">
    <property type="entry name" value="Ribosomal protein L17"/>
    <property type="match status" value="1"/>
</dbReference>
<dbReference type="GO" id="GO:0003735">
    <property type="term" value="F:structural constituent of ribosome"/>
    <property type="evidence" value="ECO:0007669"/>
    <property type="project" value="InterPro"/>
</dbReference>
<evidence type="ECO:0000313" key="8">
    <source>
        <dbReference type="Proteomes" id="UP000176952"/>
    </source>
</evidence>
<evidence type="ECO:0000256" key="5">
    <source>
        <dbReference type="RuleBase" id="RU000660"/>
    </source>
</evidence>
<dbReference type="AlphaFoldDB" id="A0A1G2AYX6"/>
<dbReference type="Pfam" id="PF01196">
    <property type="entry name" value="Ribosomal_L17"/>
    <property type="match status" value="1"/>
</dbReference>
<comment type="caution">
    <text evidence="7">The sequence shown here is derived from an EMBL/GenBank/DDBJ whole genome shotgun (WGS) entry which is preliminary data.</text>
</comment>
<sequence length="120" mass="13488">MRHRKRKKVLDRKAPARAALLRSLLCKMVIHKKVKTTRAKASVLRSRVERLVTKAGKSGLQTRRELLRQLGNGAEAQMAIDILIKDLGPKYTKRPGGYTRTVKVGLRQGDAAEMAIIEFV</sequence>
<organism evidence="7 8">
    <name type="scientific">Candidatus Kerfeldbacteria bacterium RIFCSPHIGHO2_12_FULL_48_17</name>
    <dbReference type="NCBI Taxonomy" id="1798542"/>
    <lineage>
        <taxon>Bacteria</taxon>
        <taxon>Candidatus Kerfeldiibacteriota</taxon>
    </lineage>
</organism>
<evidence type="ECO:0000256" key="4">
    <source>
        <dbReference type="ARBA" id="ARBA00035494"/>
    </source>
</evidence>